<evidence type="ECO:0000256" key="1">
    <source>
        <dbReference type="ARBA" id="ARBA00022741"/>
    </source>
</evidence>
<sequence>MAAATTFLRSFRRRDVASASISAYRSLTTGSIKPVYVGHSTIGTFPILIEPPCFDTCESFDYSVRLNQWSSLSRTFSSRPAGTNSCVSVIEGKNSKVIENSEGARTTPFV</sequence>
<dbReference type="Proteomes" id="UP000236291">
    <property type="component" value="Unassembled WGS sequence"/>
</dbReference>
<keyword evidence="3" id="KW-0346">Stress response</keyword>
<name>A0A2K3LXL5_TRIPR</name>
<feature type="non-terminal residue" evidence="3">
    <location>
        <position position="110"/>
    </location>
</feature>
<dbReference type="GO" id="GO:0005524">
    <property type="term" value="F:ATP binding"/>
    <property type="evidence" value="ECO:0007669"/>
    <property type="project" value="UniProtKB-KW"/>
</dbReference>
<organism evidence="3 4">
    <name type="scientific">Trifolium pratense</name>
    <name type="common">Red clover</name>
    <dbReference type="NCBI Taxonomy" id="57577"/>
    <lineage>
        <taxon>Eukaryota</taxon>
        <taxon>Viridiplantae</taxon>
        <taxon>Streptophyta</taxon>
        <taxon>Embryophyta</taxon>
        <taxon>Tracheophyta</taxon>
        <taxon>Spermatophyta</taxon>
        <taxon>Magnoliopsida</taxon>
        <taxon>eudicotyledons</taxon>
        <taxon>Gunneridae</taxon>
        <taxon>Pentapetalae</taxon>
        <taxon>rosids</taxon>
        <taxon>fabids</taxon>
        <taxon>Fabales</taxon>
        <taxon>Fabaceae</taxon>
        <taxon>Papilionoideae</taxon>
        <taxon>50 kb inversion clade</taxon>
        <taxon>NPAAA clade</taxon>
        <taxon>Hologalegina</taxon>
        <taxon>IRL clade</taxon>
        <taxon>Trifolieae</taxon>
        <taxon>Trifolium</taxon>
    </lineage>
</organism>
<dbReference type="InterPro" id="IPR013126">
    <property type="entry name" value="Hsp_70_fam"/>
</dbReference>
<keyword evidence="2" id="KW-0067">ATP-binding</keyword>
<evidence type="ECO:0000313" key="4">
    <source>
        <dbReference type="Proteomes" id="UP000236291"/>
    </source>
</evidence>
<dbReference type="AlphaFoldDB" id="A0A2K3LXL5"/>
<comment type="caution">
    <text evidence="3">The sequence shown here is derived from an EMBL/GenBank/DDBJ whole genome shotgun (WGS) entry which is preliminary data.</text>
</comment>
<accession>A0A2K3LXL5</accession>
<dbReference type="Pfam" id="PF00012">
    <property type="entry name" value="HSP70"/>
    <property type="match status" value="1"/>
</dbReference>
<proteinExistence type="predicted"/>
<dbReference type="GO" id="GO:0140662">
    <property type="term" value="F:ATP-dependent protein folding chaperone"/>
    <property type="evidence" value="ECO:0007669"/>
    <property type="project" value="InterPro"/>
</dbReference>
<reference evidence="3 4" key="2">
    <citation type="journal article" date="2017" name="Front. Plant Sci.">
        <title>Gene Classification and Mining of Molecular Markers Useful in Red Clover (Trifolium pratense) Breeding.</title>
        <authorList>
            <person name="Istvanek J."/>
            <person name="Dluhosova J."/>
            <person name="Dluhos P."/>
            <person name="Patkova L."/>
            <person name="Nedelnik J."/>
            <person name="Repkova J."/>
        </authorList>
    </citation>
    <scope>NUCLEOTIDE SEQUENCE [LARGE SCALE GENOMIC DNA]</scope>
    <source>
        <strain evidence="4">cv. Tatra</strain>
        <tissue evidence="3">Young leaves</tissue>
    </source>
</reference>
<evidence type="ECO:0000313" key="3">
    <source>
        <dbReference type="EMBL" id="PNX83269.1"/>
    </source>
</evidence>
<dbReference type="EMBL" id="ASHM01043757">
    <property type="protein sequence ID" value="PNX83269.1"/>
    <property type="molecule type" value="Genomic_DNA"/>
</dbReference>
<evidence type="ECO:0000256" key="2">
    <source>
        <dbReference type="ARBA" id="ARBA00022840"/>
    </source>
</evidence>
<protein>
    <submittedName>
        <fullName evidence="3">Heat shock protein 70 kDa</fullName>
    </submittedName>
</protein>
<reference evidence="3 4" key="1">
    <citation type="journal article" date="2014" name="Am. J. Bot.">
        <title>Genome assembly and annotation for red clover (Trifolium pratense; Fabaceae).</title>
        <authorList>
            <person name="Istvanek J."/>
            <person name="Jaros M."/>
            <person name="Krenek A."/>
            <person name="Repkova J."/>
        </authorList>
    </citation>
    <scope>NUCLEOTIDE SEQUENCE [LARGE SCALE GENOMIC DNA]</scope>
    <source>
        <strain evidence="4">cv. Tatra</strain>
        <tissue evidence="3">Young leaves</tissue>
    </source>
</reference>
<keyword evidence="1" id="KW-0547">Nucleotide-binding</keyword>
<gene>
    <name evidence="3" type="ORF">L195_g039309</name>
</gene>
<dbReference type="STRING" id="57577.A0A2K3LXL5"/>